<dbReference type="PANTHER" id="PTHR42852">
    <property type="entry name" value="THIOL:DISULFIDE INTERCHANGE PROTEIN DSBE"/>
    <property type="match status" value="1"/>
</dbReference>
<dbReference type="EMBL" id="FNFF01000014">
    <property type="protein sequence ID" value="SDK94424.1"/>
    <property type="molecule type" value="Genomic_DNA"/>
</dbReference>
<reference evidence="2 3" key="1">
    <citation type="submission" date="2016-10" db="EMBL/GenBank/DDBJ databases">
        <authorList>
            <person name="de Groot N.N."/>
        </authorList>
    </citation>
    <scope>NUCLEOTIDE SEQUENCE [LARGE SCALE GENOMIC DNA]</scope>
    <source>
        <strain evidence="2 3">CGMCC 4.5727</strain>
    </source>
</reference>
<dbReference type="RefSeq" id="WP_107407047.1">
    <property type="nucleotide sequence ID" value="NZ_FNFF01000014.1"/>
</dbReference>
<dbReference type="InterPro" id="IPR036249">
    <property type="entry name" value="Thioredoxin-like_sf"/>
</dbReference>
<gene>
    <name evidence="2" type="ORF">SAMN05421806_114185</name>
</gene>
<evidence type="ECO:0000259" key="1">
    <source>
        <dbReference type="PROSITE" id="PS51352"/>
    </source>
</evidence>
<evidence type="ECO:0000313" key="2">
    <source>
        <dbReference type="EMBL" id="SDK94424.1"/>
    </source>
</evidence>
<dbReference type="GO" id="GO:0016491">
    <property type="term" value="F:oxidoreductase activity"/>
    <property type="evidence" value="ECO:0007669"/>
    <property type="project" value="InterPro"/>
</dbReference>
<dbReference type="InterPro" id="IPR013766">
    <property type="entry name" value="Thioredoxin_domain"/>
</dbReference>
<accession>A0A1G9G1A2</accession>
<dbReference type="InterPro" id="IPR000866">
    <property type="entry name" value="AhpC/TSA"/>
</dbReference>
<dbReference type="Gene3D" id="3.40.30.10">
    <property type="entry name" value="Glutaredoxin"/>
    <property type="match status" value="1"/>
</dbReference>
<dbReference type="STRING" id="417292.SAMN05421806_114185"/>
<sequence length="186" mass="18721">MSHALVGLALLAAITLANALLTAAVVRRWRTAVATPAPAPVAAPDGPPALAVQEGDRAPEFTVPAPGGDLTAAELAGHPALLYFLRPDCGPTRESLPAVQRWAEAHAPEGARVVAVVNGAAEGAGPLLEAVSAFTELTAVEPPDGPLAGTFGVRHHPSFVLLDADGTVVETGIGNGSLTALDLVTT</sequence>
<dbReference type="Proteomes" id="UP000199155">
    <property type="component" value="Unassembled WGS sequence"/>
</dbReference>
<dbReference type="CDD" id="cd02966">
    <property type="entry name" value="TlpA_like_family"/>
    <property type="match status" value="1"/>
</dbReference>
<dbReference type="GO" id="GO:0016209">
    <property type="term" value="F:antioxidant activity"/>
    <property type="evidence" value="ECO:0007669"/>
    <property type="project" value="InterPro"/>
</dbReference>
<dbReference type="SUPFAM" id="SSF52833">
    <property type="entry name" value="Thioredoxin-like"/>
    <property type="match status" value="1"/>
</dbReference>
<feature type="domain" description="Thioredoxin" evidence="1">
    <location>
        <begin position="52"/>
        <end position="186"/>
    </location>
</feature>
<keyword evidence="3" id="KW-1185">Reference proteome</keyword>
<dbReference type="PROSITE" id="PS51352">
    <property type="entry name" value="THIOREDOXIN_2"/>
    <property type="match status" value="1"/>
</dbReference>
<protein>
    <submittedName>
        <fullName evidence="2">Peroxiredoxin</fullName>
    </submittedName>
</protein>
<proteinExistence type="predicted"/>
<dbReference type="AlphaFoldDB" id="A0A1G9G1A2"/>
<evidence type="ECO:0000313" key="3">
    <source>
        <dbReference type="Proteomes" id="UP000199155"/>
    </source>
</evidence>
<organism evidence="2 3">
    <name type="scientific">Streptomyces indicus</name>
    <dbReference type="NCBI Taxonomy" id="417292"/>
    <lineage>
        <taxon>Bacteria</taxon>
        <taxon>Bacillati</taxon>
        <taxon>Actinomycetota</taxon>
        <taxon>Actinomycetes</taxon>
        <taxon>Kitasatosporales</taxon>
        <taxon>Streptomycetaceae</taxon>
        <taxon>Streptomyces</taxon>
    </lineage>
</organism>
<dbReference type="OrthoDB" id="128449at2"/>
<dbReference type="Pfam" id="PF00578">
    <property type="entry name" value="AhpC-TSA"/>
    <property type="match status" value="1"/>
</dbReference>
<dbReference type="InterPro" id="IPR050553">
    <property type="entry name" value="Thioredoxin_ResA/DsbE_sf"/>
</dbReference>
<name>A0A1G9G1A2_9ACTN</name>
<dbReference type="PANTHER" id="PTHR42852:SF17">
    <property type="entry name" value="THIOREDOXIN-LIKE PROTEIN HI_1115"/>
    <property type="match status" value="1"/>
</dbReference>